<keyword evidence="3" id="KW-0677">Repeat</keyword>
<evidence type="ECO:0008006" key="11">
    <source>
        <dbReference type="Google" id="ProtNLM"/>
    </source>
</evidence>
<dbReference type="SUPFAM" id="SSF52540">
    <property type="entry name" value="P-loop containing nucleoside triphosphate hydrolases"/>
    <property type="match status" value="1"/>
</dbReference>
<dbReference type="InterPro" id="IPR002182">
    <property type="entry name" value="NB-ARC"/>
</dbReference>
<dbReference type="Pfam" id="PF18052">
    <property type="entry name" value="Rx_N"/>
    <property type="match status" value="1"/>
</dbReference>
<evidence type="ECO:0000256" key="3">
    <source>
        <dbReference type="ARBA" id="ARBA00022737"/>
    </source>
</evidence>
<keyword evidence="4" id="KW-0547">Nucleotide-binding</keyword>
<comment type="caution">
    <text evidence="9">The sequence shown here is derived from an EMBL/GenBank/DDBJ whole genome shotgun (WGS) entry which is preliminary data.</text>
</comment>
<dbReference type="InterPro" id="IPR027417">
    <property type="entry name" value="P-loop_NTPase"/>
</dbReference>
<gene>
    <name evidence="9" type="ORF">QYE76_030384</name>
</gene>
<proteinExistence type="inferred from homology"/>
<keyword evidence="2" id="KW-0433">Leucine-rich repeat</keyword>
<dbReference type="EMBL" id="JAUUTY010000007">
    <property type="protein sequence ID" value="KAK1606711.1"/>
    <property type="molecule type" value="Genomic_DNA"/>
</dbReference>
<evidence type="ECO:0000259" key="6">
    <source>
        <dbReference type="Pfam" id="PF00931"/>
    </source>
</evidence>
<dbReference type="Pfam" id="PF00931">
    <property type="entry name" value="NB-ARC"/>
    <property type="match status" value="1"/>
</dbReference>
<feature type="domain" description="Disease resistance N-terminal" evidence="8">
    <location>
        <begin position="178"/>
        <end position="262"/>
    </location>
</feature>
<evidence type="ECO:0000313" key="9">
    <source>
        <dbReference type="EMBL" id="KAK1606711.1"/>
    </source>
</evidence>
<reference evidence="9" key="1">
    <citation type="submission" date="2023-07" db="EMBL/GenBank/DDBJ databases">
        <title>A chromosome-level genome assembly of Lolium multiflorum.</title>
        <authorList>
            <person name="Chen Y."/>
            <person name="Copetti D."/>
            <person name="Kolliker R."/>
            <person name="Studer B."/>
        </authorList>
    </citation>
    <scope>NUCLEOTIDE SEQUENCE</scope>
    <source>
        <strain evidence="9">02402/16</strain>
        <tissue evidence="9">Leaf</tissue>
    </source>
</reference>
<dbReference type="PANTHER" id="PTHR19338">
    <property type="entry name" value="TRANSLOCASE OF INNER MITOCHONDRIAL MEMBRANE 13 HOMOLOG"/>
    <property type="match status" value="1"/>
</dbReference>
<evidence type="ECO:0000256" key="5">
    <source>
        <dbReference type="ARBA" id="ARBA00022821"/>
    </source>
</evidence>
<dbReference type="AlphaFoldDB" id="A0AAD8VIR3"/>
<dbReference type="InterPro" id="IPR013103">
    <property type="entry name" value="RVT_2"/>
</dbReference>
<accession>A0AAD8VIR3</accession>
<evidence type="ECO:0000256" key="2">
    <source>
        <dbReference type="ARBA" id="ARBA00022614"/>
    </source>
</evidence>
<dbReference type="Gene3D" id="3.40.50.300">
    <property type="entry name" value="P-loop containing nucleotide triphosphate hydrolases"/>
    <property type="match status" value="1"/>
</dbReference>
<evidence type="ECO:0000259" key="8">
    <source>
        <dbReference type="Pfam" id="PF18052"/>
    </source>
</evidence>
<feature type="domain" description="Reverse transcriptase Ty1/copia-type" evidence="7">
    <location>
        <begin position="5"/>
        <end position="81"/>
    </location>
</feature>
<feature type="domain" description="NB-ARC" evidence="6">
    <location>
        <begin position="345"/>
        <end position="500"/>
    </location>
</feature>
<organism evidence="9 10">
    <name type="scientific">Lolium multiflorum</name>
    <name type="common">Italian ryegrass</name>
    <name type="synonym">Lolium perenne subsp. multiflorum</name>
    <dbReference type="NCBI Taxonomy" id="4521"/>
    <lineage>
        <taxon>Eukaryota</taxon>
        <taxon>Viridiplantae</taxon>
        <taxon>Streptophyta</taxon>
        <taxon>Embryophyta</taxon>
        <taxon>Tracheophyta</taxon>
        <taxon>Spermatophyta</taxon>
        <taxon>Magnoliopsida</taxon>
        <taxon>Liliopsida</taxon>
        <taxon>Poales</taxon>
        <taxon>Poaceae</taxon>
        <taxon>BOP clade</taxon>
        <taxon>Pooideae</taxon>
        <taxon>Poodae</taxon>
        <taxon>Poeae</taxon>
        <taxon>Poeae Chloroplast Group 2 (Poeae type)</taxon>
        <taxon>Loliodinae</taxon>
        <taxon>Loliinae</taxon>
        <taxon>Lolium</taxon>
    </lineage>
</organism>
<dbReference type="InterPro" id="IPR041118">
    <property type="entry name" value="Rx_N"/>
</dbReference>
<keyword evidence="10" id="KW-1185">Reference proteome</keyword>
<evidence type="ECO:0000256" key="4">
    <source>
        <dbReference type="ARBA" id="ARBA00022741"/>
    </source>
</evidence>
<dbReference type="CDD" id="cd14798">
    <property type="entry name" value="RX-CC_like"/>
    <property type="match status" value="1"/>
</dbReference>
<evidence type="ECO:0000259" key="7">
    <source>
        <dbReference type="Pfam" id="PF07727"/>
    </source>
</evidence>
<evidence type="ECO:0000313" key="10">
    <source>
        <dbReference type="Proteomes" id="UP001231189"/>
    </source>
</evidence>
<dbReference type="PANTHER" id="PTHR19338:SF58">
    <property type="entry name" value="OS09G0517100 PROTEIN"/>
    <property type="match status" value="1"/>
</dbReference>
<dbReference type="GO" id="GO:0043531">
    <property type="term" value="F:ADP binding"/>
    <property type="evidence" value="ECO:0007669"/>
    <property type="project" value="InterPro"/>
</dbReference>
<evidence type="ECO:0000256" key="1">
    <source>
        <dbReference type="ARBA" id="ARBA00008894"/>
    </source>
</evidence>
<dbReference type="Proteomes" id="UP001231189">
    <property type="component" value="Unassembled WGS sequence"/>
</dbReference>
<dbReference type="GO" id="GO:0006952">
    <property type="term" value="P:defense response"/>
    <property type="evidence" value="ECO:0007669"/>
    <property type="project" value="UniProtKB-KW"/>
</dbReference>
<sequence length="522" mass="59134">MYLLVCVDDIILVSSSSKAAAALITALGVDFAIKDLGPLHFFLGIEVAHQYTGLALTEKKYSLDLLRHAGMLKCKMSPTPMSSTDKFLATDGVPLSSEDATEYRSIVGGLEYLTITCPDLSFAVNKVCQYLHAPTDVHWRSTGSYDVFIGPHMIVWSARGNYSMALIENMGISLGKSVLSRAVRYAESAVAKEVALQLGIQRDQAFITDELEMMQGFLMIAHDDHDNHNRVVKIWVKQVRDVAYDVEDCLQDFAVCVTVRRSWWRIPRKLLHRRRVAKRMKELRAKVEDVSQRNLRYCLIKGSGSKPISTEEQSVAIATATMSSVDEVRRQNDKAKLALLRLISKKDDDLKVIAVSGTNSVGLVETSVVKRAYEDPRIHKKFECCAWIRLLRPLNLIKFLQSIVRQFYVNYLQQAKQREKNPTDAQVLRRMGMMNEEDLANEFKRYINEKSFLIVLDDLHTVEEWGHIKTCFPQSKKGSRIIVLTELVEVASLCVGTENVAPEHKQLFADLHAFYEKVTLKS</sequence>
<dbReference type="InterPro" id="IPR038005">
    <property type="entry name" value="RX-like_CC"/>
</dbReference>
<name>A0AAD8VIR3_LOLMU</name>
<dbReference type="Gene3D" id="1.20.5.4130">
    <property type="match status" value="1"/>
</dbReference>
<dbReference type="Pfam" id="PF07727">
    <property type="entry name" value="RVT_2"/>
    <property type="match status" value="1"/>
</dbReference>
<keyword evidence="5" id="KW-0611">Plant defense</keyword>
<comment type="similarity">
    <text evidence="1">Belongs to the disease resistance NB-LRR family.</text>
</comment>
<protein>
    <recommendedName>
        <fullName evidence="11">NB-ARC domain-containing protein</fullName>
    </recommendedName>
</protein>